<gene>
    <name evidence="4" type="primary">bepF_3</name>
    <name evidence="4" type="ORF">Mal52_59390</name>
</gene>
<name>A0A517ZY60_9PLAN</name>
<evidence type="ECO:0000256" key="1">
    <source>
        <dbReference type="ARBA" id="ARBA00009477"/>
    </source>
</evidence>
<dbReference type="InterPro" id="IPR006143">
    <property type="entry name" value="RND_pump_MFP"/>
</dbReference>
<dbReference type="InterPro" id="IPR058626">
    <property type="entry name" value="MdtA-like_b-barrel"/>
</dbReference>
<dbReference type="GO" id="GO:0005886">
    <property type="term" value="C:plasma membrane"/>
    <property type="evidence" value="ECO:0007669"/>
    <property type="project" value="TreeGrafter"/>
</dbReference>
<dbReference type="PROSITE" id="PS51257">
    <property type="entry name" value="PROKAR_LIPOPROTEIN"/>
    <property type="match status" value="1"/>
</dbReference>
<dbReference type="PANTHER" id="PTHR30158">
    <property type="entry name" value="ACRA/E-RELATED COMPONENT OF DRUG EFFLUX TRANSPORTER"/>
    <property type="match status" value="1"/>
</dbReference>
<dbReference type="Pfam" id="PF25944">
    <property type="entry name" value="Beta-barrel_RND"/>
    <property type="match status" value="1"/>
</dbReference>
<feature type="domain" description="Multidrug resistance protein MdtA-like barrel-sandwich hybrid" evidence="2">
    <location>
        <begin position="65"/>
        <end position="206"/>
    </location>
</feature>
<proteinExistence type="inferred from homology"/>
<dbReference type="PANTHER" id="PTHR30158:SF10">
    <property type="entry name" value="CATION EFFLUX PUMP"/>
    <property type="match status" value="1"/>
</dbReference>
<feature type="domain" description="Multidrug resistance protein MdtA-like beta-barrel" evidence="3">
    <location>
        <begin position="240"/>
        <end position="299"/>
    </location>
</feature>
<dbReference type="Proteomes" id="UP000319383">
    <property type="component" value="Chromosome"/>
</dbReference>
<accession>A0A517ZY60</accession>
<protein>
    <submittedName>
        <fullName evidence="4">Efflux pump periplasmic linker BepF</fullName>
    </submittedName>
</protein>
<evidence type="ECO:0000313" key="4">
    <source>
        <dbReference type="EMBL" id="QDU47408.1"/>
    </source>
</evidence>
<keyword evidence="5" id="KW-1185">Reference proteome</keyword>
<dbReference type="GO" id="GO:0046677">
    <property type="term" value="P:response to antibiotic"/>
    <property type="evidence" value="ECO:0007669"/>
    <property type="project" value="TreeGrafter"/>
</dbReference>
<dbReference type="InterPro" id="IPR058625">
    <property type="entry name" value="MdtA-like_BSH"/>
</dbReference>
<dbReference type="AlphaFoldDB" id="A0A517ZY60"/>
<dbReference type="Pfam" id="PF25917">
    <property type="entry name" value="BSH_RND"/>
    <property type="match status" value="1"/>
</dbReference>
<dbReference type="SUPFAM" id="SSF111369">
    <property type="entry name" value="HlyD-like secretion proteins"/>
    <property type="match status" value="1"/>
</dbReference>
<dbReference type="Gene3D" id="2.40.30.170">
    <property type="match status" value="1"/>
</dbReference>
<dbReference type="GO" id="GO:0030313">
    <property type="term" value="C:cell envelope"/>
    <property type="evidence" value="ECO:0007669"/>
    <property type="project" value="UniProtKB-SubCell"/>
</dbReference>
<dbReference type="Gene3D" id="2.40.420.20">
    <property type="match status" value="1"/>
</dbReference>
<dbReference type="Gene3D" id="2.40.50.100">
    <property type="match status" value="1"/>
</dbReference>
<organism evidence="4 5">
    <name type="scientific">Symmachiella dynata</name>
    <dbReference type="NCBI Taxonomy" id="2527995"/>
    <lineage>
        <taxon>Bacteria</taxon>
        <taxon>Pseudomonadati</taxon>
        <taxon>Planctomycetota</taxon>
        <taxon>Planctomycetia</taxon>
        <taxon>Planctomycetales</taxon>
        <taxon>Planctomycetaceae</taxon>
        <taxon>Symmachiella</taxon>
    </lineage>
</organism>
<dbReference type="KEGG" id="sdyn:Mal52_59390"/>
<evidence type="ECO:0000259" key="3">
    <source>
        <dbReference type="Pfam" id="PF25944"/>
    </source>
</evidence>
<dbReference type="GO" id="GO:0022857">
    <property type="term" value="F:transmembrane transporter activity"/>
    <property type="evidence" value="ECO:0007669"/>
    <property type="project" value="InterPro"/>
</dbReference>
<comment type="similarity">
    <text evidence="1">Belongs to the membrane fusion protein (MFP) (TC 8.A.1) family.</text>
</comment>
<dbReference type="NCBIfam" id="TIGR01730">
    <property type="entry name" value="RND_mfp"/>
    <property type="match status" value="1"/>
</dbReference>
<evidence type="ECO:0000313" key="5">
    <source>
        <dbReference type="Proteomes" id="UP000319383"/>
    </source>
</evidence>
<evidence type="ECO:0000259" key="2">
    <source>
        <dbReference type="Pfam" id="PF25917"/>
    </source>
</evidence>
<dbReference type="EMBL" id="CP036276">
    <property type="protein sequence ID" value="QDU47408.1"/>
    <property type="molecule type" value="Genomic_DNA"/>
</dbReference>
<dbReference type="Gene3D" id="1.10.287.470">
    <property type="entry name" value="Helix hairpin bin"/>
    <property type="match status" value="1"/>
</dbReference>
<sequence length="421" mass="46201">MRLLGTGRQLRLHVPLSLFLALGGCSPTKPEVKPAAPPVVRVSSPLERQVTDYEIFTARTAAVQSVDINPRVSGYLTKINFKDGDVVKKGDVLFEIDDRTYAAQLAQAKASLEFSKASLIESQAEYDIGLSVQKKNKGAISEQELTRRLGARDESQASVDKSKANLALAQLYFDWCKVTSPIDGRLGRHMVDEGNLVTENVTTLVNVVSVKPIWAYFNVDQNTAERYEQLVTDGKLKSARSGKIPVQMAVGADTEFSLDGFVDFIGNQLDASTGSIQLRAVFKNEDERLVSGLFTRIRIPTSPPHEALLVTDAAIGTNQGQRYVLVVNEKQEVEYRIVDVGQMHNGLRAIKPYRTVSDTGPDGQVVQKQVEVLKPTDQVIVEGLLRAKPGIKVDPQTVDMLTLLRTPQSVPQAAKTQSSDK</sequence>
<reference evidence="4 5" key="1">
    <citation type="submission" date="2019-02" db="EMBL/GenBank/DDBJ databases">
        <title>Deep-cultivation of Planctomycetes and their phenomic and genomic characterization uncovers novel biology.</title>
        <authorList>
            <person name="Wiegand S."/>
            <person name="Jogler M."/>
            <person name="Boedeker C."/>
            <person name="Pinto D."/>
            <person name="Vollmers J."/>
            <person name="Rivas-Marin E."/>
            <person name="Kohn T."/>
            <person name="Peeters S.H."/>
            <person name="Heuer A."/>
            <person name="Rast P."/>
            <person name="Oberbeckmann S."/>
            <person name="Bunk B."/>
            <person name="Jeske O."/>
            <person name="Meyerdierks A."/>
            <person name="Storesund J.E."/>
            <person name="Kallscheuer N."/>
            <person name="Luecker S."/>
            <person name="Lage O.M."/>
            <person name="Pohl T."/>
            <person name="Merkel B.J."/>
            <person name="Hornburger P."/>
            <person name="Mueller R.-W."/>
            <person name="Bruemmer F."/>
            <person name="Labrenz M."/>
            <person name="Spormann A.M."/>
            <person name="Op den Camp H."/>
            <person name="Overmann J."/>
            <person name="Amann R."/>
            <person name="Jetten M.S.M."/>
            <person name="Mascher T."/>
            <person name="Medema M.H."/>
            <person name="Devos D.P."/>
            <person name="Kaster A.-K."/>
            <person name="Ovreas L."/>
            <person name="Rohde M."/>
            <person name="Galperin M.Y."/>
            <person name="Jogler C."/>
        </authorList>
    </citation>
    <scope>NUCLEOTIDE SEQUENCE [LARGE SCALE GENOMIC DNA]</scope>
    <source>
        <strain evidence="4 5">Mal52</strain>
    </source>
</reference>